<dbReference type="GO" id="GO:0043252">
    <property type="term" value="P:sodium-independent organic anion transport"/>
    <property type="evidence" value="ECO:0007669"/>
    <property type="project" value="TreeGrafter"/>
</dbReference>
<evidence type="ECO:0000256" key="1">
    <source>
        <dbReference type="ARBA" id="ARBA00023157"/>
    </source>
</evidence>
<dbReference type="Pfam" id="PF03137">
    <property type="entry name" value="OATP"/>
    <property type="match status" value="1"/>
</dbReference>
<accession>A0A1B0DBL7</accession>
<dbReference type="GO" id="GO:0016323">
    <property type="term" value="C:basolateral plasma membrane"/>
    <property type="evidence" value="ECO:0007669"/>
    <property type="project" value="TreeGrafter"/>
</dbReference>
<evidence type="ECO:0008006" key="4">
    <source>
        <dbReference type="Google" id="ProtNLM"/>
    </source>
</evidence>
<dbReference type="VEuPathDB" id="VectorBase:PPAI005206"/>
<dbReference type="Gene3D" id="1.20.1250.20">
    <property type="entry name" value="MFS general substrate transporter like domains"/>
    <property type="match status" value="1"/>
</dbReference>
<reference evidence="2" key="1">
    <citation type="submission" date="2022-08" db="UniProtKB">
        <authorList>
            <consortium name="EnsemblMetazoa"/>
        </authorList>
    </citation>
    <scope>IDENTIFICATION</scope>
    <source>
        <strain evidence="2">Israel</strain>
    </source>
</reference>
<dbReference type="PANTHER" id="PTHR11388">
    <property type="entry name" value="ORGANIC ANION TRANSPORTER"/>
    <property type="match status" value="1"/>
</dbReference>
<evidence type="ECO:0000313" key="3">
    <source>
        <dbReference type="Proteomes" id="UP000092462"/>
    </source>
</evidence>
<keyword evidence="1" id="KW-1015">Disulfide bond</keyword>
<dbReference type="SUPFAM" id="SSF103473">
    <property type="entry name" value="MFS general substrate transporter"/>
    <property type="match status" value="2"/>
</dbReference>
<name>A0A1B0DBL7_PHLPP</name>
<sequence length="190" mass="20202">MVVHISLRFLTLAQGNSASDLCIVTGENGIDDSHEDLSWNVWLFFIAQLLHGAGASPLYTLGVTYIDENVSKKMSSVYLGLVVNGFINVVITTIERRFGLKSSQTGLVASGYDIASFLCLVPVTYFGGRAGASKPKWIGLGVVLMALGSFTFSLPHFLVGHYRATGADSNICPSGINATNTSSSVSCLIC</sequence>
<dbReference type="InterPro" id="IPR004156">
    <property type="entry name" value="OATP"/>
</dbReference>
<dbReference type="AlphaFoldDB" id="A0A1B0DBL7"/>
<dbReference type="Proteomes" id="UP000092462">
    <property type="component" value="Unassembled WGS sequence"/>
</dbReference>
<dbReference type="EMBL" id="AJVK01030096">
    <property type="status" value="NOT_ANNOTATED_CDS"/>
    <property type="molecule type" value="Genomic_DNA"/>
</dbReference>
<evidence type="ECO:0000313" key="2">
    <source>
        <dbReference type="EnsemblMetazoa" id="PPAI005206-PA"/>
    </source>
</evidence>
<dbReference type="GO" id="GO:0015347">
    <property type="term" value="F:sodium-independent organic anion transmembrane transporter activity"/>
    <property type="evidence" value="ECO:0007669"/>
    <property type="project" value="TreeGrafter"/>
</dbReference>
<dbReference type="InterPro" id="IPR036259">
    <property type="entry name" value="MFS_trans_sf"/>
</dbReference>
<organism evidence="2 3">
    <name type="scientific">Phlebotomus papatasi</name>
    <name type="common">Sandfly</name>
    <dbReference type="NCBI Taxonomy" id="29031"/>
    <lineage>
        <taxon>Eukaryota</taxon>
        <taxon>Metazoa</taxon>
        <taxon>Ecdysozoa</taxon>
        <taxon>Arthropoda</taxon>
        <taxon>Hexapoda</taxon>
        <taxon>Insecta</taxon>
        <taxon>Pterygota</taxon>
        <taxon>Neoptera</taxon>
        <taxon>Endopterygota</taxon>
        <taxon>Diptera</taxon>
        <taxon>Nematocera</taxon>
        <taxon>Psychodoidea</taxon>
        <taxon>Psychodidae</taxon>
        <taxon>Phlebotomus</taxon>
        <taxon>Phlebotomus</taxon>
    </lineage>
</organism>
<dbReference type="VEuPathDB" id="VectorBase:PPAPM1_004775"/>
<dbReference type="PANTHER" id="PTHR11388:SF100">
    <property type="entry name" value="SOLUTE CARRIER ORGANIC ANION TRANSPORTER FAMILY MEMBER 4A1"/>
    <property type="match status" value="1"/>
</dbReference>
<proteinExistence type="predicted"/>
<keyword evidence="3" id="KW-1185">Reference proteome</keyword>
<dbReference type="EnsemblMetazoa" id="PPAI005206-RA">
    <property type="protein sequence ID" value="PPAI005206-PA"/>
    <property type="gene ID" value="PPAI005206"/>
</dbReference>
<protein>
    <recommendedName>
        <fullName evidence="4">Major facilitator superfamily (MFS) profile domain-containing protein</fullName>
    </recommendedName>
</protein>